<dbReference type="GO" id="GO:0009055">
    <property type="term" value="F:electron transfer activity"/>
    <property type="evidence" value="ECO:0007669"/>
    <property type="project" value="InterPro"/>
</dbReference>
<dbReference type="PIRSF" id="PIRSF005243">
    <property type="entry name" value="ROO"/>
    <property type="match status" value="1"/>
</dbReference>
<sequence length="399" mass="44792">MARARTVKLYDNLYLIRVEDDETGFFEALWEIPEGVTYNSYLILGQKRTVLLDTVKKPFTLDYLEALSSITELRDIDVIVVHHSEPDHSGALPELLKRVGNVEVYGHPMAKTIIESHYGVKLNSFKPVREGARLDLGGDEYLVFYQTPWVHWPDTVMSFYEARGVLFSGDVFGSYSIPSSVTDEHVEDFTTYIRFMRKYLATVAGRYRSWILKTLDKLENAGVKPKTIAPLHGLVLRRYIGDFLRLYRSWVSGDLDKSRAVVIYGSMYGAVEYAAHIVADMLREKGLHVAIYGFNDKSRALIADAIGDAFDAGYIVLGVPTYEAEAFPLMTYVAEQLCAKAAAGQRVMLLSSYGWGPAAIKKLEPLLTNCGFKIAARVEVRGVEYGDKLREAVEKLLAG</sequence>
<dbReference type="InterPro" id="IPR036866">
    <property type="entry name" value="RibonucZ/Hydroxyglut_hydro"/>
</dbReference>
<accession>A2BN01</accession>
<dbReference type="AlphaFoldDB" id="A2BN01"/>
<dbReference type="PANTHER" id="PTHR43717:SF1">
    <property type="entry name" value="ANAEROBIC NITRIC OXIDE REDUCTASE FLAVORUBREDOXIN"/>
    <property type="match status" value="1"/>
</dbReference>
<dbReference type="InterPro" id="IPR045761">
    <property type="entry name" value="ODP_dom"/>
</dbReference>
<organism evidence="2 3">
    <name type="scientific">Hyperthermus butylicus (strain DSM 5456 / JCM 9403 / PLM1-5)</name>
    <dbReference type="NCBI Taxonomy" id="415426"/>
    <lineage>
        <taxon>Archaea</taxon>
        <taxon>Thermoproteota</taxon>
        <taxon>Thermoprotei</taxon>
        <taxon>Desulfurococcales</taxon>
        <taxon>Pyrodictiaceae</taxon>
        <taxon>Hyperthermus</taxon>
    </lineage>
</organism>
<dbReference type="GeneID" id="4782820"/>
<dbReference type="eggNOG" id="arCOG00509">
    <property type="taxonomic scope" value="Archaea"/>
</dbReference>
<evidence type="ECO:0000313" key="2">
    <source>
        <dbReference type="EMBL" id="ABM81362.1"/>
    </source>
</evidence>
<evidence type="ECO:0000259" key="1">
    <source>
        <dbReference type="PROSITE" id="PS50902"/>
    </source>
</evidence>
<dbReference type="Pfam" id="PF00258">
    <property type="entry name" value="Flavodoxin_1"/>
    <property type="match status" value="1"/>
</dbReference>
<dbReference type="OrthoDB" id="6433at2157"/>
<dbReference type="InterPro" id="IPR008254">
    <property type="entry name" value="Flavodoxin/NO_synth"/>
</dbReference>
<dbReference type="Pfam" id="PF19583">
    <property type="entry name" value="ODP"/>
    <property type="match status" value="1"/>
</dbReference>
<dbReference type="PANTHER" id="PTHR43717">
    <property type="entry name" value="ANAEROBIC NITRIC OXIDE REDUCTASE FLAVORUBREDOXIN"/>
    <property type="match status" value="1"/>
</dbReference>
<dbReference type="SUPFAM" id="SSF56281">
    <property type="entry name" value="Metallo-hydrolase/oxidoreductase"/>
    <property type="match status" value="1"/>
</dbReference>
<evidence type="ECO:0000313" key="3">
    <source>
        <dbReference type="Proteomes" id="UP000002593"/>
    </source>
</evidence>
<protein>
    <submittedName>
        <fullName evidence="2">Flavoprotein</fullName>
    </submittedName>
</protein>
<reference evidence="2 3" key="1">
    <citation type="journal article" date="2007" name="Archaea">
        <title>The genome of Hyperthermus butylicus: a sulfur-reducing, peptide fermenting, neutrophilic Crenarchaeote growing up to 108 degrees C.</title>
        <authorList>
            <person name="Brugger K."/>
            <person name="Chen L."/>
            <person name="Stark M."/>
            <person name="Zibat A."/>
            <person name="Redder P."/>
            <person name="Ruepp A."/>
            <person name="Awayez M."/>
            <person name="She Q."/>
            <person name="Garrett R.A."/>
            <person name="Klenk H.P."/>
        </authorList>
    </citation>
    <scope>NUCLEOTIDE SEQUENCE [LARGE SCALE GENOMIC DNA]</scope>
    <source>
        <strain evidence="3">DSM 5456 / JCM 9403 / PLM1-5</strain>
    </source>
</reference>
<dbReference type="KEGG" id="hbu:Hbut_1540"/>
<dbReference type="Proteomes" id="UP000002593">
    <property type="component" value="Chromosome"/>
</dbReference>
<dbReference type="RefSeq" id="WP_011822680.1">
    <property type="nucleotide sequence ID" value="NC_008818.1"/>
</dbReference>
<dbReference type="EMBL" id="CP000493">
    <property type="protein sequence ID" value="ABM81362.1"/>
    <property type="molecule type" value="Genomic_DNA"/>
</dbReference>
<proteinExistence type="predicted"/>
<dbReference type="CDD" id="cd07709">
    <property type="entry name" value="flavodiiron_proteins_MBL-fold"/>
    <property type="match status" value="1"/>
</dbReference>
<feature type="domain" description="Flavodoxin-like" evidence="1">
    <location>
        <begin position="260"/>
        <end position="399"/>
    </location>
</feature>
<dbReference type="InterPro" id="IPR016440">
    <property type="entry name" value="Rubredoxin-O_OxRdtase"/>
</dbReference>
<dbReference type="InterPro" id="IPR029039">
    <property type="entry name" value="Flavoprotein-like_sf"/>
</dbReference>
<dbReference type="GO" id="GO:0016491">
    <property type="term" value="F:oxidoreductase activity"/>
    <property type="evidence" value="ECO:0007669"/>
    <property type="project" value="InterPro"/>
</dbReference>
<dbReference type="STRING" id="415426.Hbut_1540"/>
<dbReference type="EnsemblBacteria" id="ABM81362">
    <property type="protein sequence ID" value="ABM81362"/>
    <property type="gene ID" value="Hbut_1540"/>
</dbReference>
<dbReference type="SUPFAM" id="SSF52218">
    <property type="entry name" value="Flavoproteins"/>
    <property type="match status" value="1"/>
</dbReference>
<dbReference type="Gene3D" id="3.60.15.10">
    <property type="entry name" value="Ribonuclease Z/Hydroxyacylglutathione hydrolase-like"/>
    <property type="match status" value="1"/>
</dbReference>
<dbReference type="PROSITE" id="PS50902">
    <property type="entry name" value="FLAVODOXIN_LIKE"/>
    <property type="match status" value="1"/>
</dbReference>
<dbReference type="SMART" id="SM00849">
    <property type="entry name" value="Lactamase_B"/>
    <property type="match status" value="1"/>
</dbReference>
<name>A2BN01_HYPBU</name>
<dbReference type="HOGENOM" id="CLU_017490_1_0_2"/>
<gene>
    <name evidence="2" type="ordered locus">Hbut_1540</name>
</gene>
<dbReference type="Gene3D" id="3.40.50.360">
    <property type="match status" value="1"/>
</dbReference>
<keyword evidence="3" id="KW-1185">Reference proteome</keyword>
<dbReference type="GO" id="GO:0010181">
    <property type="term" value="F:FMN binding"/>
    <property type="evidence" value="ECO:0007669"/>
    <property type="project" value="InterPro"/>
</dbReference>
<dbReference type="InterPro" id="IPR001279">
    <property type="entry name" value="Metallo-B-lactamas"/>
</dbReference>
<dbReference type="GO" id="GO:0046872">
    <property type="term" value="F:metal ion binding"/>
    <property type="evidence" value="ECO:0007669"/>
    <property type="project" value="InterPro"/>
</dbReference>